<evidence type="ECO:0000259" key="6">
    <source>
        <dbReference type="Pfam" id="PF26388"/>
    </source>
</evidence>
<dbReference type="InterPro" id="IPR058573">
    <property type="entry name" value="DUF6079_5th"/>
</dbReference>
<dbReference type="Pfam" id="PF26385">
    <property type="entry name" value="DUF6079_4th"/>
    <property type="match status" value="1"/>
</dbReference>
<dbReference type="Pfam" id="PF26383">
    <property type="entry name" value="DUF6079_2nd"/>
    <property type="match status" value="1"/>
</dbReference>
<dbReference type="InterPro" id="IPR058574">
    <property type="entry name" value="DUF6079_6th"/>
</dbReference>
<feature type="domain" description="DUF6079" evidence="2">
    <location>
        <begin position="263"/>
        <end position="474"/>
    </location>
</feature>
<dbReference type="InterPro" id="IPR058571">
    <property type="entry name" value="DUF6079_3rd"/>
</dbReference>
<dbReference type="Pfam" id="PF19557">
    <property type="entry name" value="DUF6079_1st"/>
    <property type="match status" value="1"/>
</dbReference>
<dbReference type="InterPro" id="IPR058569">
    <property type="entry name" value="DUF6079_2nd"/>
</dbReference>
<dbReference type="Proteomes" id="UP000534783">
    <property type="component" value="Unassembled WGS sequence"/>
</dbReference>
<dbReference type="Pfam" id="PF26384">
    <property type="entry name" value="DUF6079_3rd"/>
    <property type="match status" value="1"/>
</dbReference>
<evidence type="ECO:0000313" key="8">
    <source>
        <dbReference type="Proteomes" id="UP000534783"/>
    </source>
</evidence>
<protein>
    <submittedName>
        <fullName evidence="7">ATP-binding protein</fullName>
    </submittedName>
</protein>
<feature type="domain" description="DUF6079" evidence="1">
    <location>
        <begin position="21"/>
        <end position="248"/>
    </location>
</feature>
<evidence type="ECO:0000313" key="7">
    <source>
        <dbReference type="EMBL" id="NKE72821.1"/>
    </source>
</evidence>
<feature type="domain" description="DUF6079" evidence="4">
    <location>
        <begin position="703"/>
        <end position="835"/>
    </location>
</feature>
<dbReference type="RefSeq" id="WP_168062758.1">
    <property type="nucleotide sequence ID" value="NZ_VTOW01000004.1"/>
</dbReference>
<gene>
    <name evidence="7" type="ORF">MNODULE_18890</name>
</gene>
<dbReference type="InterPro" id="IPR058572">
    <property type="entry name" value="DUF6079_4th"/>
</dbReference>
<dbReference type="GO" id="GO:0005524">
    <property type="term" value="F:ATP binding"/>
    <property type="evidence" value="ECO:0007669"/>
    <property type="project" value="UniProtKB-KW"/>
</dbReference>
<feature type="domain" description="DUF6079" evidence="3">
    <location>
        <begin position="480"/>
        <end position="688"/>
    </location>
</feature>
<name>A0A7X6ICG5_9BACT</name>
<evidence type="ECO:0000259" key="3">
    <source>
        <dbReference type="Pfam" id="PF26384"/>
    </source>
</evidence>
<reference evidence="7 8" key="1">
    <citation type="journal article" date="2020" name="Nature">
        <title>Bacterial chemolithoautotrophy via manganese oxidation.</title>
        <authorList>
            <person name="Yu H."/>
            <person name="Leadbetter J.R."/>
        </authorList>
    </citation>
    <scope>NUCLEOTIDE SEQUENCE [LARGE SCALE GENOMIC DNA]</scope>
    <source>
        <strain evidence="7 8">Mn-1</strain>
    </source>
</reference>
<evidence type="ECO:0000259" key="2">
    <source>
        <dbReference type="Pfam" id="PF26383"/>
    </source>
</evidence>
<sequence>MKYGDLIQFEPIESVVQLRAADETAAARQLVRTYVISAEMAEKLVNLVVPQLQFDQPMDNKGLLVVGNYGTGKSHLMSVISALAENGDLSAHLNDGNVAQAAGKIGGRFKVVRTEIGATTMSLREILVAEMEEHLATMGVSYSFPSADKAPNNKRAFEEMMAAFHQEYPDHGLLLVVDEMLDYLRTRKDQELILDLNFLREIGEVCKYLRFRFIAGVQEAIFDSPRFSFVADSIRRVKDRFEQILIARKDVKFVVAERLLKKTADQQVKIREYLTPFAKFYGRMNERMDEFVRLFPVHPDYIDTFERVTAVEKREVLKTLSLAMKKLLSQNVPDDRPGVIAYDGYWMTLRENPSFRAVPDIKAVIDCSQVLESRIQQAFTRPAYKPMAIQLIHALSVHRLTTGDIYATLGATAEELRDALCLFQPGIEELGGDPADDLLSQVETVLREIHKTVSGQFISSNPDNRQYYLDLKKTDDFDAVIEKRAESLDSSQLDRYYYEALRRVMECTDQTYVTGYRIWQHELEWLERKAARQGYLFFGAPNERSTAVPPRDFYVYFIQPFDAPHFKDEKKPDELFLRLTNMDEAFRTALRSYAAALDLASTSSGHAKSTYESKASNFLRDLVQWLQKNMATAFEVTYQGRAKSLTEWAKGKSLRELSGIGSHERINFRDLVNTTAGICLGTNFQDQAPEYPFFSVLITGTNRAQAAQDALRAIAGQNRTKQATAVLDALELLDGDRLDPYRSKYGRHILGIAKKKGHGQVVNRSELIHDILGIEYLAPQTLRLEPEWAVVVLAALIYSGEVVLAIPGKKFDATGLPQLAGIGIDELAQFKHIERPKDWNLPALKALFELLGLTPGMAQLVTQGKDEPVQELQKAVTTTVERLVLVQQSLQTGLFFWGRNLLAEDEVKKLRAKLDETKTFLESLQAYTTTGKLKNFRYDASEVTAHRDGLSSLAEIKSLEELVVDLGSTASYLSTAEAVLPTGHEWIDKMKATRDEVLAQISDPAKRSAVTFRQQIQRKLNDLKKTYLLAYLSMHARARLGVNEDRHKAQLMGDERLKDLQKLSTIDLMPRQHLSNFQNRLAELKSCFAVTEQELDASPVCPHCNFKPGAEPPAAPAATMLDALDGELDKLVENWTQTLLANLEDPTTKGNLSLLKPEPRKLVDGFIKKRTLPDDLNQDFIHALQEALSGLTKVSVKIGDLRDALLAGGSPATPAEMWKRFEEYLDGLTKGKEPGKVRIVLE</sequence>
<dbReference type="InterPro" id="IPR045725">
    <property type="entry name" value="DUF6079_N"/>
</dbReference>
<keyword evidence="7" id="KW-0067">ATP-binding</keyword>
<dbReference type="EMBL" id="VTOW01000004">
    <property type="protein sequence ID" value="NKE72821.1"/>
    <property type="molecule type" value="Genomic_DNA"/>
</dbReference>
<keyword evidence="8" id="KW-1185">Reference proteome</keyword>
<dbReference type="AlphaFoldDB" id="A0A7X6ICG5"/>
<organism evidence="7 8">
    <name type="scientific">Candidatus Manganitrophus noduliformans</name>
    <dbReference type="NCBI Taxonomy" id="2606439"/>
    <lineage>
        <taxon>Bacteria</taxon>
        <taxon>Pseudomonadati</taxon>
        <taxon>Nitrospirota</taxon>
        <taxon>Nitrospiria</taxon>
        <taxon>Candidatus Troglogloeales</taxon>
        <taxon>Candidatus Manganitrophaceae</taxon>
        <taxon>Candidatus Manganitrophus</taxon>
    </lineage>
</organism>
<dbReference type="Pfam" id="PF26388">
    <property type="entry name" value="DUF6079_6th"/>
    <property type="match status" value="1"/>
</dbReference>
<evidence type="ECO:0000259" key="5">
    <source>
        <dbReference type="Pfam" id="PF26387"/>
    </source>
</evidence>
<keyword evidence="7" id="KW-0547">Nucleotide-binding</keyword>
<evidence type="ECO:0000259" key="1">
    <source>
        <dbReference type="Pfam" id="PF19557"/>
    </source>
</evidence>
<evidence type="ECO:0000259" key="4">
    <source>
        <dbReference type="Pfam" id="PF26385"/>
    </source>
</evidence>
<comment type="caution">
    <text evidence="7">The sequence shown here is derived from an EMBL/GenBank/DDBJ whole genome shotgun (WGS) entry which is preliminary data.</text>
</comment>
<proteinExistence type="predicted"/>
<dbReference type="Pfam" id="PF26387">
    <property type="entry name" value="DUF6079_5th"/>
    <property type="match status" value="1"/>
</dbReference>
<feature type="domain" description="DUF6079" evidence="6">
    <location>
        <begin position="1043"/>
        <end position="1134"/>
    </location>
</feature>
<accession>A0A7X6ICG5</accession>
<feature type="domain" description="DUF6079" evidence="5">
    <location>
        <begin position="840"/>
        <end position="1035"/>
    </location>
</feature>